<keyword evidence="4" id="KW-1185">Reference proteome</keyword>
<dbReference type="InterPro" id="IPR050593">
    <property type="entry name" value="LovG"/>
</dbReference>
<evidence type="ECO:0000256" key="1">
    <source>
        <dbReference type="ARBA" id="ARBA00022801"/>
    </source>
</evidence>
<dbReference type="InterPro" id="IPR005645">
    <property type="entry name" value="FSH-like_dom"/>
</dbReference>
<dbReference type="GO" id="GO:0016787">
    <property type="term" value="F:hydrolase activity"/>
    <property type="evidence" value="ECO:0007669"/>
    <property type="project" value="UniProtKB-KW"/>
</dbReference>
<feature type="domain" description="Serine hydrolase" evidence="2">
    <location>
        <begin position="34"/>
        <end position="264"/>
    </location>
</feature>
<evidence type="ECO:0000313" key="4">
    <source>
        <dbReference type="Proteomes" id="UP001140453"/>
    </source>
</evidence>
<dbReference type="GO" id="GO:0005737">
    <property type="term" value="C:cytoplasm"/>
    <property type="evidence" value="ECO:0007669"/>
    <property type="project" value="TreeGrafter"/>
</dbReference>
<proteinExistence type="predicted"/>
<dbReference type="EMBL" id="JAPEVB010000003">
    <property type="protein sequence ID" value="KAJ4390649.1"/>
    <property type="molecule type" value="Genomic_DNA"/>
</dbReference>
<gene>
    <name evidence="3" type="ORF">N0V93_004247</name>
</gene>
<dbReference type="GO" id="GO:0005634">
    <property type="term" value="C:nucleus"/>
    <property type="evidence" value="ECO:0007669"/>
    <property type="project" value="TreeGrafter"/>
</dbReference>
<dbReference type="PANTHER" id="PTHR48070">
    <property type="entry name" value="ESTERASE OVCA2"/>
    <property type="match status" value="1"/>
</dbReference>
<evidence type="ECO:0000313" key="3">
    <source>
        <dbReference type="EMBL" id="KAJ4390649.1"/>
    </source>
</evidence>
<dbReference type="SUPFAM" id="SSF53474">
    <property type="entry name" value="alpha/beta-Hydrolases"/>
    <property type="match status" value="1"/>
</dbReference>
<reference evidence="3" key="1">
    <citation type="submission" date="2022-10" db="EMBL/GenBank/DDBJ databases">
        <title>Tapping the CABI collections for fungal endophytes: first genome assemblies for Collariella, Neodidymelliopsis, Ascochyta clinopodiicola, Didymella pomorum, Didymosphaeria variabile, Neocosmospora piperis and Neocucurbitaria cava.</title>
        <authorList>
            <person name="Hill R."/>
        </authorList>
    </citation>
    <scope>NUCLEOTIDE SEQUENCE</scope>
    <source>
        <strain evidence="3">IMI 355082</strain>
    </source>
</reference>
<dbReference type="Proteomes" id="UP001140453">
    <property type="component" value="Unassembled WGS sequence"/>
</dbReference>
<keyword evidence="1" id="KW-0378">Hydrolase</keyword>
<sequence>MEWARVAPSLDLSRVRHLTSPAFLVADPEQYSLASFRGKLPADWEWDFPDGPFPTKPHPGIDLLFNSPTYGWWVHNTANAVRSAVLWLEEYIEEHGPYDAVICFSQGCSLIGSYLLYHAKETPEKPIPFRSAVFICGGLPLPVLEDLGLEVPQRAHELNERTSVLMRAKSAMLYDLDNLPKGQGLWDNTTDLEHDIDELPEETDCFGLDFTQFPADVRIKIPTAHIYGAKDPRWPAGIQLAYFCDDRRMYDHMGGHDIPRTTDVSLKIAELVKDVNGF</sequence>
<dbReference type="OrthoDB" id="414698at2759"/>
<dbReference type="PANTHER" id="PTHR48070:SF7">
    <property type="entry name" value="SERINE HYDROLASE FSH DOMAIN-CONTAINING PROTEIN-RELATED"/>
    <property type="match status" value="1"/>
</dbReference>
<protein>
    <recommendedName>
        <fullName evidence="2">Serine hydrolase domain-containing protein</fullName>
    </recommendedName>
</protein>
<accession>A0A9W9CWX9</accession>
<dbReference type="InterPro" id="IPR029058">
    <property type="entry name" value="AB_hydrolase_fold"/>
</dbReference>
<comment type="caution">
    <text evidence="3">The sequence shown here is derived from an EMBL/GenBank/DDBJ whole genome shotgun (WGS) entry which is preliminary data.</text>
</comment>
<organism evidence="3 4">
    <name type="scientific">Gnomoniopsis smithogilvyi</name>
    <dbReference type="NCBI Taxonomy" id="1191159"/>
    <lineage>
        <taxon>Eukaryota</taxon>
        <taxon>Fungi</taxon>
        <taxon>Dikarya</taxon>
        <taxon>Ascomycota</taxon>
        <taxon>Pezizomycotina</taxon>
        <taxon>Sordariomycetes</taxon>
        <taxon>Sordariomycetidae</taxon>
        <taxon>Diaporthales</taxon>
        <taxon>Gnomoniaceae</taxon>
        <taxon>Gnomoniopsis</taxon>
    </lineage>
</organism>
<dbReference type="AlphaFoldDB" id="A0A9W9CWX9"/>
<name>A0A9W9CWX9_9PEZI</name>
<evidence type="ECO:0000259" key="2">
    <source>
        <dbReference type="Pfam" id="PF03959"/>
    </source>
</evidence>
<dbReference type="Pfam" id="PF03959">
    <property type="entry name" value="FSH1"/>
    <property type="match status" value="1"/>
</dbReference>
<dbReference type="GO" id="GO:0019748">
    <property type="term" value="P:secondary metabolic process"/>
    <property type="evidence" value="ECO:0007669"/>
    <property type="project" value="TreeGrafter"/>
</dbReference>
<dbReference type="Gene3D" id="3.40.50.1820">
    <property type="entry name" value="alpha/beta hydrolase"/>
    <property type="match status" value="1"/>
</dbReference>